<evidence type="ECO:0000313" key="2">
    <source>
        <dbReference type="Proteomes" id="UP000051264"/>
    </source>
</evidence>
<dbReference type="EMBL" id="AZEX01000054">
    <property type="protein sequence ID" value="KRL59155.1"/>
    <property type="molecule type" value="Genomic_DNA"/>
</dbReference>
<dbReference type="Gene3D" id="1.10.357.10">
    <property type="entry name" value="Tetracycline Repressor, domain 2"/>
    <property type="match status" value="1"/>
</dbReference>
<gene>
    <name evidence="1" type="ORF">FC69_GL001781</name>
</gene>
<protein>
    <recommendedName>
        <fullName evidence="3">HTH tetR-type domain-containing protein</fullName>
    </recommendedName>
</protein>
<accession>A0A0R1RZV6</accession>
<dbReference type="Proteomes" id="UP000051264">
    <property type="component" value="Unassembled WGS sequence"/>
</dbReference>
<evidence type="ECO:0000313" key="1">
    <source>
        <dbReference type="EMBL" id="KRL59155.1"/>
    </source>
</evidence>
<reference evidence="1 2" key="1">
    <citation type="journal article" date="2015" name="Genome Announc.">
        <title>Expanding the biotechnology potential of lactobacilli through comparative genomics of 213 strains and associated genera.</title>
        <authorList>
            <person name="Sun Z."/>
            <person name="Harris H.M."/>
            <person name="McCann A."/>
            <person name="Guo C."/>
            <person name="Argimon S."/>
            <person name="Zhang W."/>
            <person name="Yang X."/>
            <person name="Jeffery I.B."/>
            <person name="Cooney J.C."/>
            <person name="Kagawa T.F."/>
            <person name="Liu W."/>
            <person name="Song Y."/>
            <person name="Salvetti E."/>
            <person name="Wrobel A."/>
            <person name="Rasinkangas P."/>
            <person name="Parkhill J."/>
            <person name="Rea M.C."/>
            <person name="O'Sullivan O."/>
            <person name="Ritari J."/>
            <person name="Douillard F.P."/>
            <person name="Paul Ross R."/>
            <person name="Yang R."/>
            <person name="Briner A.E."/>
            <person name="Felis G.E."/>
            <person name="de Vos W.M."/>
            <person name="Barrangou R."/>
            <person name="Klaenhammer T.R."/>
            <person name="Caufield P.W."/>
            <person name="Cui Y."/>
            <person name="Zhang H."/>
            <person name="O'Toole P.W."/>
        </authorList>
    </citation>
    <scope>NUCLEOTIDE SEQUENCE [LARGE SCALE GENOMIC DNA]</scope>
    <source>
        <strain evidence="1 2">DSM 14340</strain>
    </source>
</reference>
<comment type="caution">
    <text evidence="1">The sequence shown here is derived from an EMBL/GenBank/DDBJ whole genome shotgun (WGS) entry which is preliminary data.</text>
</comment>
<evidence type="ECO:0008006" key="3">
    <source>
        <dbReference type="Google" id="ProtNLM"/>
    </source>
</evidence>
<dbReference type="PATRIC" id="fig|1423747.3.peg.1810"/>
<dbReference type="PANTHER" id="PTHR43479">
    <property type="entry name" value="ACREF/ENVCD OPERON REPRESSOR-RELATED"/>
    <property type="match status" value="1"/>
</dbReference>
<dbReference type="InterPro" id="IPR050624">
    <property type="entry name" value="HTH-type_Tx_Regulator"/>
</dbReference>
<sequence length="184" mass="21482">MDNDPKGGAALNTKQNQRKQVSKDKIEKAFLTLIHTKPLNKITIQSLCTLAQVNRTTFYAHYADIYALTETIQTGFQQEIRLILKPLDRQTYANIESIFAKLFKFIQAHRDFYGIYLTDHQYFTPPDTPIMPAPSSQFYVDDERHYHLQFFMAGFGAVAREWLRNDCQETTQKMAALICDEYRR</sequence>
<dbReference type="AlphaFoldDB" id="A0A0R1RZV6"/>
<dbReference type="STRING" id="1423747.FC69_GL001781"/>
<organism evidence="1 2">
    <name type="scientific">Latilactobacillus fuchuensis DSM 14340 = JCM 11249</name>
    <dbReference type="NCBI Taxonomy" id="1423747"/>
    <lineage>
        <taxon>Bacteria</taxon>
        <taxon>Bacillati</taxon>
        <taxon>Bacillota</taxon>
        <taxon>Bacilli</taxon>
        <taxon>Lactobacillales</taxon>
        <taxon>Lactobacillaceae</taxon>
        <taxon>Latilactobacillus</taxon>
    </lineage>
</organism>
<name>A0A0R1RZV6_9LACO</name>
<dbReference type="SUPFAM" id="SSF46689">
    <property type="entry name" value="Homeodomain-like"/>
    <property type="match status" value="1"/>
</dbReference>
<dbReference type="eggNOG" id="COG1309">
    <property type="taxonomic scope" value="Bacteria"/>
</dbReference>
<dbReference type="InterPro" id="IPR009057">
    <property type="entry name" value="Homeodomain-like_sf"/>
</dbReference>
<proteinExistence type="predicted"/>
<dbReference type="PANTHER" id="PTHR43479:SF7">
    <property type="entry name" value="TETR-FAMILY TRANSCRIPTIONAL REGULATOR"/>
    <property type="match status" value="1"/>
</dbReference>